<dbReference type="AlphaFoldDB" id="A0A076EUA7"/>
<dbReference type="PANTHER" id="PTHR30055:SF151">
    <property type="entry name" value="TRANSCRIPTIONAL REGULATORY PROTEIN"/>
    <property type="match status" value="1"/>
</dbReference>
<organism evidence="6 7">
    <name type="scientific">Rhodococcus opacus</name>
    <name type="common">Nocardia opaca</name>
    <dbReference type="NCBI Taxonomy" id="37919"/>
    <lineage>
        <taxon>Bacteria</taxon>
        <taxon>Bacillati</taxon>
        <taxon>Actinomycetota</taxon>
        <taxon>Actinomycetes</taxon>
        <taxon>Mycobacteriales</taxon>
        <taxon>Nocardiaceae</taxon>
        <taxon>Rhodococcus</taxon>
    </lineage>
</organism>
<evidence type="ECO:0000313" key="7">
    <source>
        <dbReference type="Proteomes" id="UP000028488"/>
    </source>
</evidence>
<evidence type="ECO:0000259" key="5">
    <source>
        <dbReference type="PROSITE" id="PS50977"/>
    </source>
</evidence>
<dbReference type="eggNOG" id="COG1309">
    <property type="taxonomic scope" value="Bacteria"/>
</dbReference>
<dbReference type="Pfam" id="PF02909">
    <property type="entry name" value="TetR_C_1"/>
    <property type="match status" value="1"/>
</dbReference>
<dbReference type="GO" id="GO:0045892">
    <property type="term" value="P:negative regulation of DNA-templated transcription"/>
    <property type="evidence" value="ECO:0007669"/>
    <property type="project" value="InterPro"/>
</dbReference>
<reference evidence="6 7" key="1">
    <citation type="submission" date="2014-07" db="EMBL/GenBank/DDBJ databases">
        <title>Genome Sequence of Rhodococcus opacus Strain R7, a Biodegrader of Mono- and Polycyclic Aromatic Hydrocarbons.</title>
        <authorList>
            <person name="Di Gennaro P."/>
            <person name="Zampolli J."/>
            <person name="Presti I."/>
            <person name="Cappelletti M."/>
            <person name="D'Ursi P."/>
            <person name="Orro A."/>
            <person name="Mezzelani A."/>
            <person name="Milanesi L."/>
        </authorList>
    </citation>
    <scope>NUCLEOTIDE SEQUENCE [LARGE SCALE GENOMIC DNA]</scope>
    <source>
        <strain evidence="6 7">R7</strain>
    </source>
</reference>
<dbReference type="Gene3D" id="1.10.10.60">
    <property type="entry name" value="Homeodomain-like"/>
    <property type="match status" value="1"/>
</dbReference>
<accession>A0A076EUA7</accession>
<feature type="domain" description="HTH tetR-type" evidence="5">
    <location>
        <begin position="40"/>
        <end position="100"/>
    </location>
</feature>
<dbReference type="PANTHER" id="PTHR30055">
    <property type="entry name" value="HTH-TYPE TRANSCRIPTIONAL REGULATOR RUTR"/>
    <property type="match status" value="1"/>
</dbReference>
<dbReference type="InterPro" id="IPR036271">
    <property type="entry name" value="Tet_transcr_reg_TetR-rel_C_sf"/>
</dbReference>
<dbReference type="GO" id="GO:0003700">
    <property type="term" value="F:DNA-binding transcription factor activity"/>
    <property type="evidence" value="ECO:0007669"/>
    <property type="project" value="TreeGrafter"/>
</dbReference>
<dbReference type="Proteomes" id="UP000028488">
    <property type="component" value="Chromosome"/>
</dbReference>
<evidence type="ECO:0000256" key="2">
    <source>
        <dbReference type="ARBA" id="ARBA00023125"/>
    </source>
</evidence>
<feature type="DNA-binding region" description="H-T-H motif" evidence="4">
    <location>
        <begin position="63"/>
        <end position="82"/>
    </location>
</feature>
<dbReference type="InterPro" id="IPR009057">
    <property type="entry name" value="Homeodomain-like_sf"/>
</dbReference>
<name>A0A076EUA7_RHOOP</name>
<dbReference type="GO" id="GO:0000976">
    <property type="term" value="F:transcription cis-regulatory region binding"/>
    <property type="evidence" value="ECO:0007669"/>
    <property type="project" value="TreeGrafter"/>
</dbReference>
<dbReference type="Pfam" id="PF00440">
    <property type="entry name" value="TetR_N"/>
    <property type="match status" value="1"/>
</dbReference>
<keyword evidence="1" id="KW-0805">Transcription regulation</keyword>
<dbReference type="SUPFAM" id="SSF48498">
    <property type="entry name" value="Tetracyclin repressor-like, C-terminal domain"/>
    <property type="match status" value="1"/>
</dbReference>
<keyword evidence="2 4" id="KW-0238">DNA-binding</keyword>
<gene>
    <name evidence="6" type="ORF">EP51_35790</name>
</gene>
<dbReference type="InterPro" id="IPR050109">
    <property type="entry name" value="HTH-type_TetR-like_transc_reg"/>
</dbReference>
<dbReference type="PROSITE" id="PS50977">
    <property type="entry name" value="HTH_TETR_2"/>
    <property type="match status" value="1"/>
</dbReference>
<proteinExistence type="predicted"/>
<dbReference type="InterPro" id="IPR001647">
    <property type="entry name" value="HTH_TetR"/>
</dbReference>
<dbReference type="InterPro" id="IPR004111">
    <property type="entry name" value="Repressor_TetR_C"/>
</dbReference>
<evidence type="ECO:0000256" key="1">
    <source>
        <dbReference type="ARBA" id="ARBA00023015"/>
    </source>
</evidence>
<dbReference type="SUPFAM" id="SSF46689">
    <property type="entry name" value="Homeodomain-like"/>
    <property type="match status" value="1"/>
</dbReference>
<dbReference type="Gene3D" id="1.10.357.10">
    <property type="entry name" value="Tetracycline Repressor, domain 2"/>
    <property type="match status" value="1"/>
</dbReference>
<evidence type="ECO:0000313" key="6">
    <source>
        <dbReference type="EMBL" id="AII09720.1"/>
    </source>
</evidence>
<sequence length="254" mass="27925">MDTCMPRPNETPDDPTVTLPKAVRLAWGIEEPGTRGPRKGLSLERVVDAAIEVADAEGLAGLSMSRVAKQLGFTTMSLYRYVDSKDDLVELMADRAIGEPRGLVVTGGWRDRLESWALGEYRAVRAHAWWPEVTISAPPTGPNNLAWLEAGLQSLADTGLSEDRKLQVVLNVSLFVIGRARFALDLERSAKVEQVDYARMLPLLLDEKRFPALRAAIAGGAFDAGDADDAHWLEHDFRFGLDRMLDGIERLTGG</sequence>
<evidence type="ECO:0000256" key="3">
    <source>
        <dbReference type="ARBA" id="ARBA00023163"/>
    </source>
</evidence>
<evidence type="ECO:0000256" key="4">
    <source>
        <dbReference type="PROSITE-ProRule" id="PRU00335"/>
    </source>
</evidence>
<protein>
    <submittedName>
        <fullName evidence="6">Transcriptional regulator</fullName>
    </submittedName>
</protein>
<dbReference type="PRINTS" id="PR00455">
    <property type="entry name" value="HTHTETR"/>
</dbReference>
<dbReference type="EMBL" id="CP008947">
    <property type="protein sequence ID" value="AII09720.1"/>
    <property type="molecule type" value="Genomic_DNA"/>
</dbReference>
<keyword evidence="3" id="KW-0804">Transcription</keyword>